<dbReference type="PANTHER" id="PTHR10743">
    <property type="entry name" value="PROTEIN RER1"/>
    <property type="match status" value="1"/>
</dbReference>
<comment type="caution">
    <text evidence="8">The sequence shown here is derived from an EMBL/GenBank/DDBJ whole genome shotgun (WGS) entry which is preliminary data.</text>
</comment>
<dbReference type="InterPro" id="IPR004932">
    <property type="entry name" value="Rer1"/>
</dbReference>
<organism evidence="8 9">
    <name type="scientific">Anaeramoeba flamelloides</name>
    <dbReference type="NCBI Taxonomy" id="1746091"/>
    <lineage>
        <taxon>Eukaryota</taxon>
        <taxon>Metamonada</taxon>
        <taxon>Anaeramoebidae</taxon>
        <taxon>Anaeramoeba</taxon>
    </lineage>
</organism>
<accession>A0ABQ8Z9C1</accession>
<dbReference type="Proteomes" id="UP001150062">
    <property type="component" value="Unassembled WGS sequence"/>
</dbReference>
<feature type="transmembrane region" description="Helical" evidence="7">
    <location>
        <begin position="145"/>
        <end position="163"/>
    </location>
</feature>
<comment type="subcellular location">
    <subcellularLocation>
        <location evidence="1">Membrane</location>
        <topology evidence="1">Multi-pass membrane protein</topology>
    </subcellularLocation>
</comment>
<comment type="similarity">
    <text evidence="2">Belongs to the RER1 family.</text>
</comment>
<evidence type="ECO:0000256" key="4">
    <source>
        <dbReference type="ARBA" id="ARBA00022989"/>
    </source>
</evidence>
<reference evidence="8" key="1">
    <citation type="submission" date="2022-08" db="EMBL/GenBank/DDBJ databases">
        <title>Novel sulfate-reducing endosymbionts in the free-living metamonad Anaeramoeba.</title>
        <authorList>
            <person name="Jerlstrom-Hultqvist J."/>
            <person name="Cepicka I."/>
            <person name="Gallot-Lavallee L."/>
            <person name="Salas-Leiva D."/>
            <person name="Curtis B.A."/>
            <person name="Zahonova K."/>
            <person name="Pipaliya S."/>
            <person name="Dacks J."/>
            <person name="Roger A.J."/>
        </authorList>
    </citation>
    <scope>NUCLEOTIDE SEQUENCE</scope>
    <source>
        <strain evidence="8">Schooner1</strain>
    </source>
</reference>
<dbReference type="Pfam" id="PF03248">
    <property type="entry name" value="Rer1"/>
    <property type="match status" value="1"/>
</dbReference>
<evidence type="ECO:0000256" key="7">
    <source>
        <dbReference type="SAM" id="Phobius"/>
    </source>
</evidence>
<sequence>MIKELVPPDSGFSKVTSSVNPLKRKYQQLLDSFVPYTALRWIFALLLLSLYMLRVFVVGKFHVVTYVLGIYLLNSFILFLTPRIDPKDEENTAENKNKPILPTKNNKDFKPFLRKLGEFSFFLKFVKAIFIAFLFTFFPFFDLPVYYPVLLIYFIGLFIFSMRKEVSKMIKYRYVPFSFGKKKYSPNKHISTTSQYDLSGFGDEKTDNLHETNENGFDIVNGNILQPSINNSTISSSIDIKGSSNDSDFSIQRRVIDGGKKEQSNYKTTESTLSNNSLKNSDNINLNNHELISQNNEDPNIEKNIVQTKQFQNIIKTKKMD</sequence>
<evidence type="ECO:0000256" key="2">
    <source>
        <dbReference type="ARBA" id="ARBA00006070"/>
    </source>
</evidence>
<evidence type="ECO:0000256" key="5">
    <source>
        <dbReference type="ARBA" id="ARBA00023136"/>
    </source>
</evidence>
<dbReference type="EMBL" id="JAOAOG010000029">
    <property type="protein sequence ID" value="KAJ6253490.1"/>
    <property type="molecule type" value="Genomic_DNA"/>
</dbReference>
<evidence type="ECO:0000313" key="8">
    <source>
        <dbReference type="EMBL" id="KAJ6253490.1"/>
    </source>
</evidence>
<feature type="transmembrane region" description="Helical" evidence="7">
    <location>
        <begin position="33"/>
        <end position="57"/>
    </location>
</feature>
<name>A0ABQ8Z9C1_9EUKA</name>
<keyword evidence="4 7" id="KW-1133">Transmembrane helix</keyword>
<gene>
    <name evidence="8" type="ORF">M0813_13365</name>
</gene>
<keyword evidence="5 7" id="KW-0472">Membrane</keyword>
<dbReference type="PANTHER" id="PTHR10743:SF0">
    <property type="entry name" value="PROTEIN RER1"/>
    <property type="match status" value="1"/>
</dbReference>
<proteinExistence type="inferred from homology"/>
<protein>
    <submittedName>
        <fullName evidence="8">Protein rer1</fullName>
    </submittedName>
</protein>
<evidence type="ECO:0000256" key="6">
    <source>
        <dbReference type="SAM" id="MobiDB-lite"/>
    </source>
</evidence>
<keyword evidence="9" id="KW-1185">Reference proteome</keyword>
<evidence type="ECO:0000256" key="1">
    <source>
        <dbReference type="ARBA" id="ARBA00004141"/>
    </source>
</evidence>
<evidence type="ECO:0000313" key="9">
    <source>
        <dbReference type="Proteomes" id="UP001150062"/>
    </source>
</evidence>
<keyword evidence="3 7" id="KW-0812">Transmembrane</keyword>
<feature type="transmembrane region" description="Helical" evidence="7">
    <location>
        <begin position="63"/>
        <end position="81"/>
    </location>
</feature>
<feature type="region of interest" description="Disordered" evidence="6">
    <location>
        <begin position="258"/>
        <end position="278"/>
    </location>
</feature>
<feature type="compositionally biased region" description="Polar residues" evidence="6">
    <location>
        <begin position="265"/>
        <end position="278"/>
    </location>
</feature>
<feature type="transmembrane region" description="Helical" evidence="7">
    <location>
        <begin position="119"/>
        <end position="139"/>
    </location>
</feature>
<evidence type="ECO:0000256" key="3">
    <source>
        <dbReference type="ARBA" id="ARBA00022692"/>
    </source>
</evidence>